<dbReference type="Proteomes" id="UP000238634">
    <property type="component" value="Unassembled WGS sequence"/>
</dbReference>
<accession>A0A2T1DIM3</accession>
<reference evidence="1 2" key="2">
    <citation type="submission" date="2018-03" db="EMBL/GenBank/DDBJ databases">
        <title>The ancient ancestry and fast evolution of plastids.</title>
        <authorList>
            <person name="Moore K.R."/>
            <person name="Magnabosco C."/>
            <person name="Momper L."/>
            <person name="Gold D.A."/>
            <person name="Bosak T."/>
            <person name="Fournier G.P."/>
        </authorList>
    </citation>
    <scope>NUCLEOTIDE SEQUENCE [LARGE SCALE GENOMIC DNA]</scope>
    <source>
        <strain evidence="1 2">ULC007</strain>
    </source>
</reference>
<evidence type="ECO:0000313" key="2">
    <source>
        <dbReference type="Proteomes" id="UP000238634"/>
    </source>
</evidence>
<comment type="caution">
    <text evidence="1">The sequence shown here is derived from an EMBL/GenBank/DDBJ whole genome shotgun (WGS) entry which is preliminary data.</text>
</comment>
<evidence type="ECO:0000313" key="1">
    <source>
        <dbReference type="EMBL" id="PSB20284.1"/>
    </source>
</evidence>
<gene>
    <name evidence="1" type="ORF">C7B65_07490</name>
</gene>
<name>A0A2T1DIM3_9CYAN</name>
<dbReference type="AlphaFoldDB" id="A0A2T1DIM3"/>
<proteinExistence type="predicted"/>
<keyword evidence="2" id="KW-1185">Reference proteome</keyword>
<reference evidence="1 2" key="1">
    <citation type="submission" date="2018-02" db="EMBL/GenBank/DDBJ databases">
        <authorList>
            <person name="Cohen D.B."/>
            <person name="Kent A.D."/>
        </authorList>
    </citation>
    <scope>NUCLEOTIDE SEQUENCE [LARGE SCALE GENOMIC DNA]</scope>
    <source>
        <strain evidence="1 2">ULC007</strain>
    </source>
</reference>
<dbReference type="EMBL" id="PVWG01000006">
    <property type="protein sequence ID" value="PSB20284.1"/>
    <property type="molecule type" value="Genomic_DNA"/>
</dbReference>
<dbReference type="STRING" id="1920490.GCA_001895925_04072"/>
<sequence>MDSQTSTLITSSNRSGSALPAEHLLAIGEQKKSGLILCKEFHAEFAGPGAVVGSLVEPHYRAVIAIGSPQLIPIKSIDERRRAYGRRIQWGRWLQKIIETPEPTLRAERLLAGFEEFFGRQVVVSLPSEVLAMLVGVFPGTIDAVRAQHWHLGKSGNTAFLPSSDQLKVTTITLNRALQEATEVPLPTTATIGEIQRTYAVLRSA</sequence>
<organism evidence="1 2">
    <name type="scientific">Phormidesmis priestleyi ULC007</name>
    <dbReference type="NCBI Taxonomy" id="1920490"/>
    <lineage>
        <taxon>Bacteria</taxon>
        <taxon>Bacillati</taxon>
        <taxon>Cyanobacteriota</taxon>
        <taxon>Cyanophyceae</taxon>
        <taxon>Leptolyngbyales</taxon>
        <taxon>Leptolyngbyaceae</taxon>
        <taxon>Phormidesmis</taxon>
    </lineage>
</organism>
<protein>
    <submittedName>
        <fullName evidence="1">Uncharacterized protein</fullName>
    </submittedName>
</protein>